<keyword evidence="2" id="KW-0238">DNA-binding</keyword>
<dbReference type="SMART" id="SM00345">
    <property type="entry name" value="HTH_GNTR"/>
    <property type="match status" value="1"/>
</dbReference>
<name>A0A944CFJ3_9HYPH</name>
<evidence type="ECO:0000313" key="6">
    <source>
        <dbReference type="Proteomes" id="UP000705379"/>
    </source>
</evidence>
<evidence type="ECO:0000313" key="5">
    <source>
        <dbReference type="EMBL" id="MBS8261560.1"/>
    </source>
</evidence>
<evidence type="ECO:0000256" key="1">
    <source>
        <dbReference type="ARBA" id="ARBA00023015"/>
    </source>
</evidence>
<reference evidence="5" key="2">
    <citation type="journal article" date="2021" name="Microorganisms">
        <title>Bacterial Dimethylsulfoniopropionate Biosynthesis in the East China Sea.</title>
        <authorList>
            <person name="Liu J."/>
            <person name="Zhang Y."/>
            <person name="Liu J."/>
            <person name="Zhong H."/>
            <person name="Williams B.T."/>
            <person name="Zheng Y."/>
            <person name="Curson A.R.J."/>
            <person name="Sun C."/>
            <person name="Sun H."/>
            <person name="Song D."/>
            <person name="Wagner Mackenzie B."/>
            <person name="Bermejo Martinez A."/>
            <person name="Todd J.D."/>
            <person name="Zhang X.H."/>
        </authorList>
    </citation>
    <scope>NUCLEOTIDE SEQUENCE</scope>
    <source>
        <strain evidence="5">AESS21</strain>
    </source>
</reference>
<feature type="domain" description="HTH gntR-type" evidence="4">
    <location>
        <begin position="1"/>
        <end position="68"/>
    </location>
</feature>
<evidence type="ECO:0000259" key="4">
    <source>
        <dbReference type="PROSITE" id="PS50949"/>
    </source>
</evidence>
<keyword evidence="1" id="KW-0805">Transcription regulation</keyword>
<dbReference type="PROSITE" id="PS50949">
    <property type="entry name" value="HTH_GNTR"/>
    <property type="match status" value="1"/>
</dbReference>
<comment type="caution">
    <text evidence="5">The sequence shown here is derived from an EMBL/GenBank/DDBJ whole genome shotgun (WGS) entry which is preliminary data.</text>
</comment>
<dbReference type="Pfam" id="PF07729">
    <property type="entry name" value="FCD"/>
    <property type="match status" value="1"/>
</dbReference>
<dbReference type="PANTHER" id="PTHR43537">
    <property type="entry name" value="TRANSCRIPTIONAL REGULATOR, GNTR FAMILY"/>
    <property type="match status" value="1"/>
</dbReference>
<dbReference type="Gene3D" id="1.20.120.530">
    <property type="entry name" value="GntR ligand-binding domain-like"/>
    <property type="match status" value="1"/>
</dbReference>
<organism evidence="5 6">
    <name type="scientific">Roseibium polysiphoniae</name>
    <dbReference type="NCBI Taxonomy" id="2571221"/>
    <lineage>
        <taxon>Bacteria</taxon>
        <taxon>Pseudomonadati</taxon>
        <taxon>Pseudomonadota</taxon>
        <taxon>Alphaproteobacteria</taxon>
        <taxon>Hyphomicrobiales</taxon>
        <taxon>Stappiaceae</taxon>
        <taxon>Roseibium</taxon>
    </lineage>
</organism>
<dbReference type="AlphaFoldDB" id="A0A944CFJ3"/>
<dbReference type="InterPro" id="IPR000524">
    <property type="entry name" value="Tscrpt_reg_HTH_GntR"/>
</dbReference>
<evidence type="ECO:0000256" key="3">
    <source>
        <dbReference type="ARBA" id="ARBA00023163"/>
    </source>
</evidence>
<dbReference type="InterPro" id="IPR036388">
    <property type="entry name" value="WH-like_DNA-bd_sf"/>
</dbReference>
<dbReference type="SUPFAM" id="SSF48008">
    <property type="entry name" value="GntR ligand-binding domain-like"/>
    <property type="match status" value="1"/>
</dbReference>
<reference evidence="5" key="1">
    <citation type="submission" date="2018-08" db="EMBL/GenBank/DDBJ databases">
        <authorList>
            <person name="Jin W."/>
            <person name="Wang H."/>
            <person name="Yang Y."/>
            <person name="Li M."/>
            <person name="Liu J."/>
        </authorList>
    </citation>
    <scope>NUCLEOTIDE SEQUENCE</scope>
    <source>
        <strain evidence="5">AESS21</strain>
    </source>
</reference>
<gene>
    <name evidence="5" type="ORF">DYI23_15145</name>
</gene>
<dbReference type="Proteomes" id="UP000705379">
    <property type="component" value="Unassembled WGS sequence"/>
</dbReference>
<evidence type="ECO:0000256" key="2">
    <source>
        <dbReference type="ARBA" id="ARBA00023125"/>
    </source>
</evidence>
<keyword evidence="3" id="KW-0804">Transcription</keyword>
<dbReference type="Pfam" id="PF00392">
    <property type="entry name" value="GntR"/>
    <property type="match status" value="1"/>
</dbReference>
<dbReference type="Gene3D" id="1.10.10.10">
    <property type="entry name" value="Winged helix-like DNA-binding domain superfamily/Winged helix DNA-binding domain"/>
    <property type="match status" value="1"/>
</dbReference>
<dbReference type="SMART" id="SM00895">
    <property type="entry name" value="FCD"/>
    <property type="match status" value="1"/>
</dbReference>
<dbReference type="InterPro" id="IPR036390">
    <property type="entry name" value="WH_DNA-bd_sf"/>
</dbReference>
<sequence length="242" mass="26867">MSQTNDAYAILRRAILDCEFAPDSPLVISSLKARFGLGWTPLREALPRLEAEQLVRFEPNKGYRVAPATITGLKDLQVARTTVETALFVRSIERGDDSWEAELVGAHHLLAHTAAPTTGAVTPESLAWETRHKGFHTALLSAADAPWLERLARQTMDQLHRHHRFMLNGPDVVARLKGASGQNLRETFARTLGLSHHTQLMDAAIARDVSAAVTLLEEHVGFSLAVYETLWPDMDNDHRQAI</sequence>
<dbReference type="InterPro" id="IPR008920">
    <property type="entry name" value="TF_FadR/GntR_C"/>
</dbReference>
<dbReference type="RefSeq" id="WP_213216907.1">
    <property type="nucleotide sequence ID" value="NZ_QTKU01000003.1"/>
</dbReference>
<dbReference type="PANTHER" id="PTHR43537:SF20">
    <property type="entry name" value="HTH-TYPE TRANSCRIPTIONAL REPRESSOR GLAR"/>
    <property type="match status" value="1"/>
</dbReference>
<dbReference type="InterPro" id="IPR011711">
    <property type="entry name" value="GntR_C"/>
</dbReference>
<proteinExistence type="predicted"/>
<dbReference type="GO" id="GO:0003677">
    <property type="term" value="F:DNA binding"/>
    <property type="evidence" value="ECO:0007669"/>
    <property type="project" value="UniProtKB-KW"/>
</dbReference>
<dbReference type="GO" id="GO:0003700">
    <property type="term" value="F:DNA-binding transcription factor activity"/>
    <property type="evidence" value="ECO:0007669"/>
    <property type="project" value="InterPro"/>
</dbReference>
<accession>A0A944CFJ3</accession>
<dbReference type="EMBL" id="QTKU01000003">
    <property type="protein sequence ID" value="MBS8261560.1"/>
    <property type="molecule type" value="Genomic_DNA"/>
</dbReference>
<dbReference type="SUPFAM" id="SSF46785">
    <property type="entry name" value="Winged helix' DNA-binding domain"/>
    <property type="match status" value="1"/>
</dbReference>
<protein>
    <submittedName>
        <fullName evidence="5">FCD domain-containing protein</fullName>
    </submittedName>
</protein>